<comment type="subcellular location">
    <subcellularLocation>
        <location evidence="1 6">Membrane</location>
        <topology evidence="1 6">Multi-pass membrane protein</topology>
    </subcellularLocation>
</comment>
<sequence length="378" mass="41064">MAPANGMKPVILMSVAQVALAGGSIFFKLAICSGASLPVLIAYRFVLSTAVMVPLAFFFNRGKRPKMTWKIIFQSFLCGLFGGSLGHNLYLESMALTSATFMSAVANLLPAITFLVGIFVRLERLEFGTTIGKAKVFGTLVGIGGAMLFTFYKGFSIDFLKSNINLLLGTNTSHVTLPASDHRVLGACLALFSCFSYAIWIIIQAKMSETVPCQYASTGLMSIMALFQSTIYALCVERDWSRWKLGWDIRLWTIAYSGTMGTALVVTLMAISSRLRGPLFVAAFNPLLLIIVALAGALFLDEKLYLGSVLGAIMIVCGLYAVLWGKHNEMKKKLSGLVLSEKIEVQKSLDTIVVSGSNGDSSEEMKMKENGISERKEA</sequence>
<dbReference type="AlphaFoldDB" id="V4K966"/>
<feature type="transmembrane region" description="Helical" evidence="6">
    <location>
        <begin position="215"/>
        <end position="234"/>
    </location>
</feature>
<feature type="transmembrane region" description="Helical" evidence="6">
    <location>
        <begin position="96"/>
        <end position="122"/>
    </location>
</feature>
<feature type="transmembrane region" description="Helical" evidence="6">
    <location>
        <begin position="71"/>
        <end position="90"/>
    </location>
</feature>
<dbReference type="Pfam" id="PF00892">
    <property type="entry name" value="EamA"/>
    <property type="match status" value="2"/>
</dbReference>
<dbReference type="InterPro" id="IPR030184">
    <property type="entry name" value="WAT1-related"/>
</dbReference>
<feature type="transmembrane region" description="Helical" evidence="6">
    <location>
        <begin position="254"/>
        <end position="272"/>
    </location>
</feature>
<dbReference type="EMBL" id="KI517683">
    <property type="protein sequence ID" value="ESQ34195.1"/>
    <property type="molecule type" value="Genomic_DNA"/>
</dbReference>
<reference evidence="9 10" key="1">
    <citation type="journal article" date="2013" name="Front. Plant Sci.">
        <title>The Reference Genome of the Halophytic Plant Eutrema salsugineum.</title>
        <authorList>
            <person name="Yang R."/>
            <person name="Jarvis D.E."/>
            <person name="Chen H."/>
            <person name="Beilstein M.A."/>
            <person name="Grimwood J."/>
            <person name="Jenkins J."/>
            <person name="Shu S."/>
            <person name="Prochnik S."/>
            <person name="Xin M."/>
            <person name="Ma C."/>
            <person name="Schmutz J."/>
            <person name="Wing R.A."/>
            <person name="Mitchell-Olds T."/>
            <person name="Schumaker K.S."/>
            <person name="Wang X."/>
        </authorList>
    </citation>
    <scope>NUCLEOTIDE SEQUENCE [LARGE SCALE GENOMIC DNA]</scope>
</reference>
<dbReference type="eggNOG" id="ENOG502QR4Y">
    <property type="taxonomic scope" value="Eukaryota"/>
</dbReference>
<evidence type="ECO:0000256" key="5">
    <source>
        <dbReference type="ARBA" id="ARBA00023136"/>
    </source>
</evidence>
<dbReference type="Proteomes" id="UP000030689">
    <property type="component" value="Unassembled WGS sequence"/>
</dbReference>
<keyword evidence="5 6" id="KW-0472">Membrane</keyword>
<protein>
    <recommendedName>
        <fullName evidence="6">WAT1-related protein</fullName>
    </recommendedName>
</protein>
<feature type="domain" description="EamA" evidence="8">
    <location>
        <begin position="9"/>
        <end position="148"/>
    </location>
</feature>
<feature type="transmembrane region" description="Helical" evidence="6">
    <location>
        <begin position="305"/>
        <end position="325"/>
    </location>
</feature>
<dbReference type="GO" id="GO:0022857">
    <property type="term" value="F:transmembrane transporter activity"/>
    <property type="evidence" value="ECO:0007669"/>
    <property type="project" value="InterPro"/>
</dbReference>
<dbReference type="Gramene" id="ESQ34195">
    <property type="protein sequence ID" value="ESQ34195"/>
    <property type="gene ID" value="EUTSA_v10009731mg"/>
</dbReference>
<feature type="transmembrane region" description="Helical" evidence="6">
    <location>
        <begin position="134"/>
        <end position="152"/>
    </location>
</feature>
<feature type="compositionally biased region" description="Basic and acidic residues" evidence="7">
    <location>
        <begin position="363"/>
        <end position="378"/>
    </location>
</feature>
<name>V4K966_EUTSA</name>
<accession>V4K966</accession>
<comment type="similarity">
    <text evidence="2 6">Belongs to the drug/metabolite transporter (DMT) superfamily. Plant drug/metabolite exporter (P-DME) (TC 2.A.7.4) family.</text>
</comment>
<evidence type="ECO:0000256" key="4">
    <source>
        <dbReference type="ARBA" id="ARBA00022989"/>
    </source>
</evidence>
<feature type="non-terminal residue" evidence="9">
    <location>
        <position position="378"/>
    </location>
</feature>
<proteinExistence type="inferred from homology"/>
<evidence type="ECO:0000313" key="10">
    <source>
        <dbReference type="Proteomes" id="UP000030689"/>
    </source>
</evidence>
<evidence type="ECO:0000259" key="8">
    <source>
        <dbReference type="Pfam" id="PF00892"/>
    </source>
</evidence>
<dbReference type="InterPro" id="IPR037185">
    <property type="entry name" value="EmrE-like"/>
</dbReference>
<gene>
    <name evidence="9" type="ORF">EUTSA_v10009731mg</name>
</gene>
<dbReference type="SUPFAM" id="SSF103481">
    <property type="entry name" value="Multidrug resistance efflux transporter EmrE"/>
    <property type="match status" value="2"/>
</dbReference>
<keyword evidence="4 6" id="KW-1133">Transmembrane helix</keyword>
<evidence type="ECO:0000256" key="1">
    <source>
        <dbReference type="ARBA" id="ARBA00004141"/>
    </source>
</evidence>
<feature type="transmembrane region" description="Helical" evidence="6">
    <location>
        <begin position="184"/>
        <end position="203"/>
    </location>
</feature>
<feature type="transmembrane region" description="Helical" evidence="6">
    <location>
        <begin position="40"/>
        <end position="59"/>
    </location>
</feature>
<evidence type="ECO:0000256" key="3">
    <source>
        <dbReference type="ARBA" id="ARBA00022692"/>
    </source>
</evidence>
<evidence type="ECO:0000256" key="6">
    <source>
        <dbReference type="RuleBase" id="RU363077"/>
    </source>
</evidence>
<evidence type="ECO:0000313" key="9">
    <source>
        <dbReference type="EMBL" id="ESQ34195.1"/>
    </source>
</evidence>
<feature type="domain" description="EamA" evidence="8">
    <location>
        <begin position="185"/>
        <end position="323"/>
    </location>
</feature>
<dbReference type="InterPro" id="IPR000620">
    <property type="entry name" value="EamA_dom"/>
</dbReference>
<dbReference type="GO" id="GO:0016020">
    <property type="term" value="C:membrane"/>
    <property type="evidence" value="ECO:0007669"/>
    <property type="project" value="UniProtKB-SubCell"/>
</dbReference>
<keyword evidence="10" id="KW-1185">Reference proteome</keyword>
<dbReference type="PANTHER" id="PTHR31218">
    <property type="entry name" value="WAT1-RELATED PROTEIN"/>
    <property type="match status" value="1"/>
</dbReference>
<feature type="region of interest" description="Disordered" evidence="7">
    <location>
        <begin position="355"/>
        <end position="378"/>
    </location>
</feature>
<evidence type="ECO:0000256" key="2">
    <source>
        <dbReference type="ARBA" id="ARBA00007635"/>
    </source>
</evidence>
<organism evidence="9 10">
    <name type="scientific">Eutrema salsugineum</name>
    <name type="common">Saltwater cress</name>
    <name type="synonym">Sisymbrium salsugineum</name>
    <dbReference type="NCBI Taxonomy" id="72664"/>
    <lineage>
        <taxon>Eukaryota</taxon>
        <taxon>Viridiplantae</taxon>
        <taxon>Streptophyta</taxon>
        <taxon>Embryophyta</taxon>
        <taxon>Tracheophyta</taxon>
        <taxon>Spermatophyta</taxon>
        <taxon>Magnoliopsida</taxon>
        <taxon>eudicotyledons</taxon>
        <taxon>Gunneridae</taxon>
        <taxon>Pentapetalae</taxon>
        <taxon>rosids</taxon>
        <taxon>malvids</taxon>
        <taxon>Brassicales</taxon>
        <taxon>Brassicaceae</taxon>
        <taxon>Eutremeae</taxon>
        <taxon>Eutrema</taxon>
    </lineage>
</organism>
<dbReference type="OMA" id="SIGQNMY"/>
<evidence type="ECO:0000256" key="7">
    <source>
        <dbReference type="SAM" id="MobiDB-lite"/>
    </source>
</evidence>
<keyword evidence="3 6" id="KW-0812">Transmembrane</keyword>
<feature type="transmembrane region" description="Helical" evidence="6">
    <location>
        <begin position="279"/>
        <end position="299"/>
    </location>
</feature>
<dbReference type="KEGG" id="eus:EUTSA_v10009731mg"/>